<organism evidence="2 3">
    <name type="scientific">Nostocoides australiense Ben110</name>
    <dbReference type="NCBI Taxonomy" id="1193182"/>
    <lineage>
        <taxon>Bacteria</taxon>
        <taxon>Bacillati</taxon>
        <taxon>Actinomycetota</taxon>
        <taxon>Actinomycetes</taxon>
        <taxon>Micrococcales</taxon>
        <taxon>Intrasporangiaceae</taxon>
        <taxon>Nostocoides</taxon>
    </lineage>
</organism>
<protein>
    <submittedName>
        <fullName evidence="2">Uncharacterized protein</fullName>
    </submittedName>
</protein>
<evidence type="ECO:0000313" key="2">
    <source>
        <dbReference type="EMBL" id="CCH74376.1"/>
    </source>
</evidence>
<keyword evidence="3" id="KW-1185">Reference proteome</keyword>
<accession>W6K013</accession>
<reference evidence="2 3" key="1">
    <citation type="journal article" date="2013" name="ISME J.">
        <title>A metabolic model for members of the genus Tetrasphaera involved in enhanced biological phosphorus removal.</title>
        <authorList>
            <person name="Kristiansen R."/>
            <person name="Nguyen H.T.T."/>
            <person name="Saunders A.M."/>
            <person name="Nielsen J.L."/>
            <person name="Wimmer R."/>
            <person name="Le V.Q."/>
            <person name="McIlroy S.J."/>
            <person name="Petrovski S."/>
            <person name="Seviour R.J."/>
            <person name="Calteau A."/>
            <person name="Nielsen K.L."/>
            <person name="Nielsen P.H."/>
        </authorList>
    </citation>
    <scope>NUCLEOTIDE SEQUENCE [LARGE SCALE GENOMIC DNA]</scope>
    <source>
        <strain evidence="2 3">Ben110</strain>
    </source>
</reference>
<gene>
    <name evidence="2" type="ORF">BN11_430016</name>
</gene>
<evidence type="ECO:0000313" key="3">
    <source>
        <dbReference type="Proteomes" id="UP000035763"/>
    </source>
</evidence>
<name>W6K013_9MICO</name>
<dbReference type="STRING" id="1193182.BN11_430016"/>
<sequence length="60" mass="6580">MMRELLSTFLNALLSAPAGKVRRGPLTSHQVSDPRPSLRFTRAGQQSPPRLQWSASTTSS</sequence>
<dbReference type="Proteomes" id="UP000035763">
    <property type="component" value="Unassembled WGS sequence"/>
</dbReference>
<proteinExistence type="predicted"/>
<dbReference type="AlphaFoldDB" id="W6K013"/>
<evidence type="ECO:0000256" key="1">
    <source>
        <dbReference type="SAM" id="MobiDB-lite"/>
    </source>
</evidence>
<feature type="compositionally biased region" description="Polar residues" evidence="1">
    <location>
        <begin position="43"/>
        <end position="60"/>
    </location>
</feature>
<dbReference type="EMBL" id="CAJA01000368">
    <property type="protein sequence ID" value="CCH74376.1"/>
    <property type="molecule type" value="Genomic_DNA"/>
</dbReference>
<comment type="caution">
    <text evidence="2">The sequence shown here is derived from an EMBL/GenBank/DDBJ whole genome shotgun (WGS) entry which is preliminary data.</text>
</comment>
<feature type="region of interest" description="Disordered" evidence="1">
    <location>
        <begin position="18"/>
        <end position="60"/>
    </location>
</feature>